<keyword evidence="5" id="KW-1185">Reference proteome</keyword>
<dbReference type="EMBL" id="JAOPJZ010000005">
    <property type="protein sequence ID" value="MCU4752127.1"/>
    <property type="molecule type" value="Genomic_DNA"/>
</dbReference>
<proteinExistence type="predicted"/>
<feature type="transmembrane region" description="Helical" evidence="2">
    <location>
        <begin position="70"/>
        <end position="90"/>
    </location>
</feature>
<feature type="domain" description="Protein-glutamine gamma-glutamyltransferase-like C-terminal" evidence="3">
    <location>
        <begin position="226"/>
        <end position="293"/>
    </location>
</feature>
<evidence type="ECO:0000259" key="3">
    <source>
        <dbReference type="Pfam" id="PF13559"/>
    </source>
</evidence>
<keyword evidence="2" id="KW-1133">Transmembrane helix</keyword>
<gene>
    <name evidence="4" type="ORF">OB919_09050</name>
</gene>
<evidence type="ECO:0000313" key="5">
    <source>
        <dbReference type="Proteomes" id="UP001321047"/>
    </source>
</evidence>
<feature type="region of interest" description="Disordered" evidence="1">
    <location>
        <begin position="34"/>
        <end position="61"/>
    </location>
</feature>
<feature type="transmembrane region" description="Helical" evidence="2">
    <location>
        <begin position="158"/>
        <end position="176"/>
    </location>
</feature>
<evidence type="ECO:0000256" key="2">
    <source>
        <dbReference type="SAM" id="Phobius"/>
    </source>
</evidence>
<comment type="caution">
    <text evidence="4">The sequence shown here is derived from an EMBL/GenBank/DDBJ whole genome shotgun (WGS) entry which is preliminary data.</text>
</comment>
<feature type="compositionally biased region" description="Acidic residues" evidence="1">
    <location>
        <begin position="297"/>
        <end position="315"/>
    </location>
</feature>
<keyword evidence="2" id="KW-0472">Membrane</keyword>
<feature type="transmembrane region" description="Helical" evidence="2">
    <location>
        <begin position="7"/>
        <end position="28"/>
    </location>
</feature>
<dbReference type="AlphaFoldDB" id="A0AAP3E6S5"/>
<sequence length="315" mass="33335">MPSTDTLVRLVVALAVIASIGFIAATIADPIDPAGSPGTGPADEPGPGEQIPDTEMDEQPSGELPTFLEYLLYALVAIAGIALVWYLLYFRREAVKAGAVLLLASTIIIAVIYLLLQLGNAPELGGAPNETVNETPEVGGGDPGADTERETDNQVPPILAAVGLLAFIFIAGLLLSNRSPGDGDTSTESAADTEPTDDQLAVASAAGRAADRIDDAHSSALDNEVYRAWREMTDSLEVDRPETTTPGEFADAAVGAGLAREHVDELTKLFQDVRYGHEETTEARERRAVSILREIEDTYGDGEEVDESDEWGTDG</sequence>
<dbReference type="RefSeq" id="WP_342808465.1">
    <property type="nucleotide sequence ID" value="NZ_JAOPJZ010000005.1"/>
</dbReference>
<dbReference type="Pfam" id="PF13559">
    <property type="entry name" value="DUF4129"/>
    <property type="match status" value="1"/>
</dbReference>
<accession>A0AAP3E6S5</accession>
<organism evidence="4 5">
    <name type="scientific">Natronosalvus hydrolyticus</name>
    <dbReference type="NCBI Taxonomy" id="2979988"/>
    <lineage>
        <taxon>Archaea</taxon>
        <taxon>Methanobacteriati</taxon>
        <taxon>Methanobacteriota</taxon>
        <taxon>Stenosarchaea group</taxon>
        <taxon>Halobacteria</taxon>
        <taxon>Halobacteriales</taxon>
        <taxon>Natrialbaceae</taxon>
        <taxon>Natronosalvus</taxon>
    </lineage>
</organism>
<name>A0AAP3E6S5_9EURY</name>
<dbReference type="Proteomes" id="UP001321047">
    <property type="component" value="Unassembled WGS sequence"/>
</dbReference>
<feature type="region of interest" description="Disordered" evidence="1">
    <location>
        <begin position="295"/>
        <end position="315"/>
    </location>
</feature>
<reference evidence="4 5" key="1">
    <citation type="submission" date="2022-09" db="EMBL/GenBank/DDBJ databases">
        <title>Enrichment on poylsaccharides allowed isolation of novel metabolic and taxonomic groups of Haloarchaea.</title>
        <authorList>
            <person name="Sorokin D.Y."/>
            <person name="Elcheninov A.G."/>
            <person name="Khizhniak T.V."/>
            <person name="Kolganova T.V."/>
            <person name="Kublanov I.V."/>
        </authorList>
    </citation>
    <scope>NUCLEOTIDE SEQUENCE [LARGE SCALE GENOMIC DNA]</scope>
    <source>
        <strain evidence="4 5">AArc-curdl1</strain>
    </source>
</reference>
<keyword evidence="2" id="KW-0812">Transmembrane</keyword>
<evidence type="ECO:0000313" key="4">
    <source>
        <dbReference type="EMBL" id="MCU4752127.1"/>
    </source>
</evidence>
<dbReference type="InterPro" id="IPR025403">
    <property type="entry name" value="TgpA-like_C"/>
</dbReference>
<protein>
    <submittedName>
        <fullName evidence="4">DUF4129 domain-containing protein</fullName>
    </submittedName>
</protein>
<feature type="transmembrane region" description="Helical" evidence="2">
    <location>
        <begin position="97"/>
        <end position="116"/>
    </location>
</feature>
<evidence type="ECO:0000256" key="1">
    <source>
        <dbReference type="SAM" id="MobiDB-lite"/>
    </source>
</evidence>
<feature type="region of interest" description="Disordered" evidence="1">
    <location>
        <begin position="126"/>
        <end position="151"/>
    </location>
</feature>